<comment type="caution">
    <text evidence="2">The sequence shown here is derived from an EMBL/GenBank/DDBJ whole genome shotgun (WGS) entry which is preliminary data.</text>
</comment>
<protein>
    <submittedName>
        <fullName evidence="2">Uncharacterized protein</fullName>
    </submittedName>
</protein>
<sequence length="104" mass="11697">MWVLLTVPLVSFCAFLATVFLGPSGYVGPGSFWLDWILLAILYLNFPCMAPESFWLCYIWILLAMPPLDPLSPSRQSSALDFVYARTRAPSRRSSSSLMNSIFP</sequence>
<accession>A0ABR3ZX22</accession>
<proteinExistence type="predicted"/>
<keyword evidence="1" id="KW-0472">Membrane</keyword>
<dbReference type="EMBL" id="JBEFKJ010000061">
    <property type="protein sequence ID" value="KAL2036602.1"/>
    <property type="molecule type" value="Genomic_DNA"/>
</dbReference>
<reference evidence="2 3" key="1">
    <citation type="submission" date="2024-09" db="EMBL/GenBank/DDBJ databases">
        <title>Rethinking Asexuality: The Enigmatic Case of Functional Sexual Genes in Lepraria (Stereocaulaceae).</title>
        <authorList>
            <person name="Doellman M."/>
            <person name="Sun Y."/>
            <person name="Barcenas-Pena A."/>
            <person name="Lumbsch H.T."/>
            <person name="Grewe F."/>
        </authorList>
    </citation>
    <scope>NUCLEOTIDE SEQUENCE [LARGE SCALE GENOMIC DNA]</scope>
    <source>
        <strain evidence="2 3">Mercado 3170</strain>
    </source>
</reference>
<organism evidence="2 3">
    <name type="scientific">Stereocaulon virgatum</name>
    <dbReference type="NCBI Taxonomy" id="373712"/>
    <lineage>
        <taxon>Eukaryota</taxon>
        <taxon>Fungi</taxon>
        <taxon>Dikarya</taxon>
        <taxon>Ascomycota</taxon>
        <taxon>Pezizomycotina</taxon>
        <taxon>Lecanoromycetes</taxon>
        <taxon>OSLEUM clade</taxon>
        <taxon>Lecanoromycetidae</taxon>
        <taxon>Lecanorales</taxon>
        <taxon>Lecanorineae</taxon>
        <taxon>Stereocaulaceae</taxon>
        <taxon>Stereocaulon</taxon>
    </lineage>
</organism>
<feature type="transmembrane region" description="Helical" evidence="1">
    <location>
        <begin position="37"/>
        <end position="65"/>
    </location>
</feature>
<name>A0ABR3ZX22_9LECA</name>
<evidence type="ECO:0000256" key="1">
    <source>
        <dbReference type="SAM" id="Phobius"/>
    </source>
</evidence>
<keyword evidence="1" id="KW-0812">Transmembrane</keyword>
<keyword evidence="3" id="KW-1185">Reference proteome</keyword>
<dbReference type="Proteomes" id="UP001590950">
    <property type="component" value="Unassembled WGS sequence"/>
</dbReference>
<evidence type="ECO:0000313" key="3">
    <source>
        <dbReference type="Proteomes" id="UP001590950"/>
    </source>
</evidence>
<evidence type="ECO:0000313" key="2">
    <source>
        <dbReference type="EMBL" id="KAL2036602.1"/>
    </source>
</evidence>
<keyword evidence="1" id="KW-1133">Transmembrane helix</keyword>
<gene>
    <name evidence="2" type="ORF">N7G274_010628</name>
</gene>